<evidence type="ECO:0000313" key="1">
    <source>
        <dbReference type="EMBL" id="URE09688.1"/>
    </source>
</evidence>
<name>A0A9E7GAN0_9LILI</name>
<accession>A0A9E7GAN0</accession>
<gene>
    <name evidence="1" type="ORF">MUK42_36924</name>
</gene>
<organism evidence="1 2">
    <name type="scientific">Musa troglodytarum</name>
    <name type="common">fe'i banana</name>
    <dbReference type="NCBI Taxonomy" id="320322"/>
    <lineage>
        <taxon>Eukaryota</taxon>
        <taxon>Viridiplantae</taxon>
        <taxon>Streptophyta</taxon>
        <taxon>Embryophyta</taxon>
        <taxon>Tracheophyta</taxon>
        <taxon>Spermatophyta</taxon>
        <taxon>Magnoliopsida</taxon>
        <taxon>Liliopsida</taxon>
        <taxon>Zingiberales</taxon>
        <taxon>Musaceae</taxon>
        <taxon>Musa</taxon>
    </lineage>
</organism>
<sequence>MERWLSCCATERVRELEPFGKDEFVVVSVGSLGRRREPPVSQLLHSPLDIVLIYEPSTLIHHCYCVELELVEGLWFGLRGRVSLDLDTI</sequence>
<proteinExistence type="predicted"/>
<dbReference type="EMBL" id="CP097508">
    <property type="protein sequence ID" value="URE09688.1"/>
    <property type="molecule type" value="Genomic_DNA"/>
</dbReference>
<dbReference type="Proteomes" id="UP001055439">
    <property type="component" value="Chromosome 6"/>
</dbReference>
<reference evidence="1" key="1">
    <citation type="submission" date="2022-05" db="EMBL/GenBank/DDBJ databases">
        <title>The Musa troglodytarum L. genome provides insights into the mechanism of non-climacteric behaviour and enrichment of carotenoids.</title>
        <authorList>
            <person name="Wang J."/>
        </authorList>
    </citation>
    <scope>NUCLEOTIDE SEQUENCE</scope>
    <source>
        <tissue evidence="1">Leaf</tissue>
    </source>
</reference>
<dbReference type="AlphaFoldDB" id="A0A9E7GAN0"/>
<evidence type="ECO:0000313" key="2">
    <source>
        <dbReference type="Proteomes" id="UP001055439"/>
    </source>
</evidence>
<protein>
    <submittedName>
        <fullName evidence="1">Uncharacterized protein</fullName>
    </submittedName>
</protein>
<keyword evidence="2" id="KW-1185">Reference proteome</keyword>